<accession>A0A6M3ZLS4</accession>
<dbReference type="InterPro" id="IPR032783">
    <property type="entry name" value="AraC_lig"/>
</dbReference>
<keyword evidence="2" id="KW-0238">DNA-binding</keyword>
<evidence type="ECO:0000256" key="3">
    <source>
        <dbReference type="ARBA" id="ARBA00023163"/>
    </source>
</evidence>
<dbReference type="PROSITE" id="PS00041">
    <property type="entry name" value="HTH_ARAC_FAMILY_1"/>
    <property type="match status" value="1"/>
</dbReference>
<dbReference type="GO" id="GO:0043565">
    <property type="term" value="F:sequence-specific DNA binding"/>
    <property type="evidence" value="ECO:0007669"/>
    <property type="project" value="InterPro"/>
</dbReference>
<reference evidence="5 6" key="1">
    <citation type="journal article" date="2012" name="J. Bacteriol.">
        <title>Genome sequence of the pathogenic Herbaspirillum seropedicae strain Os34, isolated from rice roots.</title>
        <authorList>
            <person name="Ye W."/>
            <person name="Ye S."/>
            <person name="Liu J."/>
            <person name="Chang S."/>
            <person name="Chen M."/>
            <person name="Zhu B."/>
            <person name="Guo L."/>
            <person name="An Q."/>
        </authorList>
    </citation>
    <scope>NUCLEOTIDE SEQUENCE [LARGE SCALE GENOMIC DNA]</scope>
    <source>
        <strain evidence="5 6">Os34</strain>
    </source>
</reference>
<dbReference type="InterPro" id="IPR018060">
    <property type="entry name" value="HTH_AraC"/>
</dbReference>
<dbReference type="RefSeq" id="WP_017451401.1">
    <property type="nucleotide sequence ID" value="NZ_CP008956.1"/>
</dbReference>
<evidence type="ECO:0000256" key="2">
    <source>
        <dbReference type="ARBA" id="ARBA00023125"/>
    </source>
</evidence>
<sequence>MDPLSDILRILNVEGMLSACLKGSGPWALAFPAYRHIKFGGVIEGARWLWTEQGEAWTELAAGDFYLLSDGRPYRVASDPNAQLADGARAMTEGLGADGVVHYGEGDFNTVGAGGRFTLDEELGGWLLQLLPPLIVVRAAAPQAQALRPLLELIQLETRTVQPGATALAAQLAAMVLIQILRAHLASGACPGWLGTLADARMGRALALMHGDIAHPWTVAELAAAAAMSRTSFAERFRNQVGLPPLAYLARWRMTVARHALKSNDETLARIGRTVGYESETSFGIAFKRMVGESPGRYRSRFR</sequence>
<evidence type="ECO:0000259" key="4">
    <source>
        <dbReference type="PROSITE" id="PS01124"/>
    </source>
</evidence>
<proteinExistence type="predicted"/>
<keyword evidence="1" id="KW-0805">Transcription regulation</keyword>
<dbReference type="Pfam" id="PF12852">
    <property type="entry name" value="Cupin_6"/>
    <property type="match status" value="1"/>
</dbReference>
<dbReference type="PANTHER" id="PTHR46796">
    <property type="entry name" value="HTH-TYPE TRANSCRIPTIONAL ACTIVATOR RHAS-RELATED"/>
    <property type="match status" value="1"/>
</dbReference>
<protein>
    <submittedName>
        <fullName evidence="5">AraC family transcriptional regulator</fullName>
    </submittedName>
</protein>
<dbReference type="AlphaFoldDB" id="A0A6M3ZLS4"/>
<dbReference type="InterPro" id="IPR050204">
    <property type="entry name" value="AraC_XylS_family_regulators"/>
</dbReference>
<dbReference type="Proteomes" id="UP000501648">
    <property type="component" value="Chromosome"/>
</dbReference>
<dbReference type="GO" id="GO:0003700">
    <property type="term" value="F:DNA-binding transcription factor activity"/>
    <property type="evidence" value="ECO:0007669"/>
    <property type="project" value="InterPro"/>
</dbReference>
<dbReference type="PANTHER" id="PTHR46796:SF7">
    <property type="entry name" value="ARAC FAMILY TRANSCRIPTIONAL REGULATOR"/>
    <property type="match status" value="1"/>
</dbReference>
<organism evidence="5 6">
    <name type="scientific">Herbaspirillum rubrisubalbicans Os34</name>
    <dbReference type="NCBI Taxonomy" id="1235827"/>
    <lineage>
        <taxon>Bacteria</taxon>
        <taxon>Pseudomonadati</taxon>
        <taxon>Pseudomonadota</taxon>
        <taxon>Betaproteobacteria</taxon>
        <taxon>Burkholderiales</taxon>
        <taxon>Oxalobacteraceae</taxon>
        <taxon>Herbaspirillum</taxon>
    </lineage>
</organism>
<dbReference type="InterPro" id="IPR009057">
    <property type="entry name" value="Homeodomain-like_sf"/>
</dbReference>
<keyword evidence="3" id="KW-0804">Transcription</keyword>
<evidence type="ECO:0000313" key="5">
    <source>
        <dbReference type="EMBL" id="QJP99420.1"/>
    </source>
</evidence>
<dbReference type="InterPro" id="IPR018062">
    <property type="entry name" value="HTH_AraC-typ_CS"/>
</dbReference>
<evidence type="ECO:0000256" key="1">
    <source>
        <dbReference type="ARBA" id="ARBA00023015"/>
    </source>
</evidence>
<name>A0A6M3ZLS4_9BURK</name>
<feature type="domain" description="HTH araC/xylS-type" evidence="4">
    <location>
        <begin position="203"/>
        <end position="301"/>
    </location>
</feature>
<dbReference type="EMBL" id="CP008956">
    <property type="protein sequence ID" value="QJP99420.1"/>
    <property type="molecule type" value="Genomic_DNA"/>
</dbReference>
<gene>
    <name evidence="5" type="ORF">C798_04020</name>
</gene>
<dbReference type="PROSITE" id="PS01124">
    <property type="entry name" value="HTH_ARAC_FAMILY_2"/>
    <property type="match status" value="1"/>
</dbReference>
<dbReference type="Gene3D" id="1.10.10.60">
    <property type="entry name" value="Homeodomain-like"/>
    <property type="match status" value="2"/>
</dbReference>
<dbReference type="Pfam" id="PF12833">
    <property type="entry name" value="HTH_18"/>
    <property type="match status" value="1"/>
</dbReference>
<evidence type="ECO:0000313" key="6">
    <source>
        <dbReference type="Proteomes" id="UP000501648"/>
    </source>
</evidence>
<dbReference type="SMART" id="SM00342">
    <property type="entry name" value="HTH_ARAC"/>
    <property type="match status" value="1"/>
</dbReference>
<dbReference type="SUPFAM" id="SSF46689">
    <property type="entry name" value="Homeodomain-like"/>
    <property type="match status" value="2"/>
</dbReference>